<evidence type="ECO:0000256" key="3">
    <source>
        <dbReference type="ARBA" id="ARBA00022664"/>
    </source>
</evidence>
<keyword evidence="3" id="KW-0507">mRNA processing</keyword>
<feature type="domain" description="Splicing factor 3B subunit 1" evidence="9">
    <location>
        <begin position="237"/>
        <end position="360"/>
    </location>
</feature>
<evidence type="ECO:0000256" key="5">
    <source>
        <dbReference type="ARBA" id="ARBA00022737"/>
    </source>
</evidence>
<dbReference type="Gene3D" id="1.25.10.10">
    <property type="entry name" value="Leucine-rich Repeat Variant"/>
    <property type="match status" value="3"/>
</dbReference>
<keyword evidence="5" id="KW-0677">Repeat</keyword>
<keyword evidence="4" id="KW-0747">Spliceosome</keyword>
<feature type="compositionally biased region" description="Polar residues" evidence="8">
    <location>
        <begin position="216"/>
        <end position="232"/>
    </location>
</feature>
<dbReference type="FunFam" id="1.25.10.10:FF:000073">
    <property type="entry name" value="Splicing factor 3b, subunit 1"/>
    <property type="match status" value="1"/>
</dbReference>
<dbReference type="FunFam" id="1.25.10.10:FF:000329">
    <property type="entry name" value="Splicing factor 3b, subunit 1"/>
    <property type="match status" value="1"/>
</dbReference>
<evidence type="ECO:0000313" key="12">
    <source>
        <dbReference type="Proteomes" id="UP000014071"/>
    </source>
</evidence>
<accession>R9NWV7</accession>
<dbReference type="RefSeq" id="XP_012186626.1">
    <property type="nucleotide sequence ID" value="XM_012331236.1"/>
</dbReference>
<name>R9NWV7_PSEHS</name>
<evidence type="ECO:0000256" key="7">
    <source>
        <dbReference type="ARBA" id="ARBA00023242"/>
    </source>
</evidence>
<dbReference type="Pfam" id="PF22646">
    <property type="entry name" value="PPP2R1A-like_HEAT"/>
    <property type="match status" value="1"/>
</dbReference>
<evidence type="ECO:0000256" key="1">
    <source>
        <dbReference type="ARBA" id="ARBA00004123"/>
    </source>
</evidence>
<evidence type="ECO:0000259" key="9">
    <source>
        <dbReference type="Pfam" id="PF08920"/>
    </source>
</evidence>
<evidence type="ECO:0000259" key="10">
    <source>
        <dbReference type="Pfam" id="PF22646"/>
    </source>
</evidence>
<evidence type="ECO:0000256" key="4">
    <source>
        <dbReference type="ARBA" id="ARBA00022728"/>
    </source>
</evidence>
<dbReference type="GO" id="GO:0005681">
    <property type="term" value="C:spliceosomal complex"/>
    <property type="evidence" value="ECO:0007669"/>
    <property type="project" value="UniProtKB-KW"/>
</dbReference>
<evidence type="ECO:0000256" key="6">
    <source>
        <dbReference type="ARBA" id="ARBA00023187"/>
    </source>
</evidence>
<dbReference type="SUPFAM" id="SSF48371">
    <property type="entry name" value="ARM repeat"/>
    <property type="match status" value="1"/>
</dbReference>
<sequence>MTADEIRRLQQARNASAVKDKVAVGKLGGYDQDIYGAGKRSDYVRELPMDADSDDSGSDHDDGPSNGRRSNPLDAYSAPQHLLHEFTDEDHDPLKARAESRQIAARQSDYHLRRFNRDISDGNAVDAFAQDGQVNEENQESYKDRMRRAELEREKERVRRLIEAKEKEAKDKNADNVPRTDEWDIKPSSSTDKPEGDRTPKARRKRRWDVAAPAETSESVTETNGHATQEIPTEQAPRKRRSRWDEAPAEAPDTANIAAADATKPVAKRSRWDQAPADEHAGSTVDKLSSQTANGTSLAGSIAIDPRNRYMTDEELDSVLPSEGYVVVQPPADYAPARTPASHLTAAPTQDNTGFMMQDEGATRAILEEMIPDLPTDIPGVGQLAFFKTEDQAFFKKILNEQDETVLSAEEQKERKIMRLLLKIKNGTPATRKTALRQIADRARDFGPGPLFDKILPLLMERTLEDQERHLLVKVIDRILYKLDDLVRPYVGRILVVIEPLLIDEDYYARVEGREIISNLSKAAGLAHMISTMRPDIDHVDEYVRNTTARAFSVVASALGIPALLPFLKAVCRSKKSWQARHTGIRIVQQIAIMMGCAILPHLKSLVDCVEKGLEDEQQKVKTMTALALAALAEAAAPYGIESFENVLKPLWIGIRQHRGKGLAAFLKAIGFIIPLMDSDSTLYFVKEVTPTLIREFQSADEEMKKIVLKVVKQCAATDGVTGAFLRDEMLPEYFKNFWVRRMALDRRNYKQVVETTVELANKVGVAEVVSRIVNELKDESEPFRKMVMETIQKVVDNLGAADIDERLEVQLVDGLIYAFQEQTVEDHVMLEGVGTVVNALGMRVKPYLTQIVSTILWRLNNKSAKTRQQAADLTTKLALVIKQCGEDALLAKLGVVLFEQLGEEFPEALASIISAETAIANVVGMAQMSPPIKDLLPRMTPILRNRHEKVQEASINLIGRIADKGAESVSPREWMRICFELLDLLKAHKKAIRRAAVNSFGYIARAIGPSDVLQVLLTNLRVQERQSRVCSTVAIAIVAETCGPFTTIPAILNEYRTPELNVRNGCLKALSWVFEYIGEMSKDYVYSVISCLEDALTDRDHVHRQTAASIVHHLALGTFGLGHEESMQHLLNLIWPNIFETSPHVLGSVMAAIESLEVALGPGVLLNHTLQGLFHPARKVREVYVRLYNSTYLRSQDAMVAYYPDFSEFSDERNDYRRHELYTFL</sequence>
<dbReference type="InterPro" id="IPR015016">
    <property type="entry name" value="SF3b_su1"/>
</dbReference>
<feature type="compositionally biased region" description="Basic and acidic residues" evidence="8">
    <location>
        <begin position="39"/>
        <end position="48"/>
    </location>
</feature>
<protein>
    <submittedName>
        <fullName evidence="11">Uncharacterized protein</fullName>
    </submittedName>
</protein>
<dbReference type="PANTHER" id="PTHR12097">
    <property type="entry name" value="SPLICING FACTOR 3B, SUBUNIT 1-RELATED"/>
    <property type="match status" value="1"/>
</dbReference>
<dbReference type="OrthoDB" id="438939at2759"/>
<feature type="compositionally biased region" description="Polar residues" evidence="8">
    <location>
        <begin position="286"/>
        <end position="299"/>
    </location>
</feature>
<dbReference type="HOGENOM" id="CLU_002242_0_1_1"/>
<dbReference type="Proteomes" id="UP000014071">
    <property type="component" value="Unassembled WGS sequence"/>
</dbReference>
<feature type="compositionally biased region" description="Basic and acidic residues" evidence="8">
    <location>
        <begin position="140"/>
        <end position="185"/>
    </location>
</feature>
<dbReference type="EMBL" id="DF238771">
    <property type="protein sequence ID" value="GAC93039.1"/>
    <property type="molecule type" value="Genomic_DNA"/>
</dbReference>
<dbReference type="eggNOG" id="KOG0213">
    <property type="taxonomic scope" value="Eukaryota"/>
</dbReference>
<organism evidence="11 12">
    <name type="scientific">Pseudozyma hubeiensis (strain SY62)</name>
    <name type="common">Yeast</name>
    <dbReference type="NCBI Taxonomy" id="1305764"/>
    <lineage>
        <taxon>Eukaryota</taxon>
        <taxon>Fungi</taxon>
        <taxon>Dikarya</taxon>
        <taxon>Basidiomycota</taxon>
        <taxon>Ustilaginomycotina</taxon>
        <taxon>Ustilaginomycetes</taxon>
        <taxon>Ustilaginales</taxon>
        <taxon>Ustilaginaceae</taxon>
        <taxon>Pseudozyma</taxon>
    </lineage>
</organism>
<dbReference type="FunFam" id="1.25.10.10:FF:000088">
    <property type="entry name" value="Splicing factor 3b, subunit 1"/>
    <property type="match status" value="1"/>
</dbReference>
<keyword evidence="6" id="KW-0508">mRNA splicing</keyword>
<keyword evidence="7" id="KW-0539">Nucleus</keyword>
<reference evidence="12" key="1">
    <citation type="journal article" date="2013" name="Genome Announc.">
        <title>Draft genome sequence of the basidiomycetous yeast-like fungus Pseudozyma hubeiensis SY62, which produces an abundant amount of the biosurfactant mannosylerythritol lipids.</title>
        <authorList>
            <person name="Konishi M."/>
            <person name="Hatada Y."/>
            <person name="Horiuchi J."/>
        </authorList>
    </citation>
    <scope>NUCLEOTIDE SEQUENCE [LARGE SCALE GENOMIC DNA]</scope>
    <source>
        <strain evidence="12">SY62</strain>
    </source>
</reference>
<gene>
    <name evidence="11" type="ORF">PHSY_000600</name>
</gene>
<dbReference type="InterPro" id="IPR011989">
    <property type="entry name" value="ARM-like"/>
</dbReference>
<dbReference type="STRING" id="1305764.R9NWV7"/>
<dbReference type="AlphaFoldDB" id="R9NWV7"/>
<feature type="region of interest" description="Disordered" evidence="8">
    <location>
        <begin position="126"/>
        <end position="300"/>
    </location>
</feature>
<feature type="region of interest" description="Disordered" evidence="8">
    <location>
        <begin position="38"/>
        <end position="80"/>
    </location>
</feature>
<dbReference type="InterPro" id="IPR016024">
    <property type="entry name" value="ARM-type_fold"/>
</dbReference>
<dbReference type="InterPro" id="IPR054573">
    <property type="entry name" value="PP2A/SF3B1-like_HEAT"/>
</dbReference>
<evidence type="ECO:0000313" key="11">
    <source>
        <dbReference type="EMBL" id="GAC93039.1"/>
    </source>
</evidence>
<dbReference type="GO" id="GO:0000245">
    <property type="term" value="P:spliceosomal complex assembly"/>
    <property type="evidence" value="ECO:0007669"/>
    <property type="project" value="InterPro"/>
</dbReference>
<keyword evidence="12" id="KW-1185">Reference proteome</keyword>
<comment type="similarity">
    <text evidence="2">Belongs to the SF3B1 family.</text>
</comment>
<evidence type="ECO:0000256" key="2">
    <source>
        <dbReference type="ARBA" id="ARBA00005754"/>
    </source>
</evidence>
<dbReference type="GO" id="GO:0003729">
    <property type="term" value="F:mRNA binding"/>
    <property type="evidence" value="ECO:0007669"/>
    <property type="project" value="InterPro"/>
</dbReference>
<feature type="compositionally biased region" description="Low complexity" evidence="8">
    <location>
        <begin position="249"/>
        <end position="263"/>
    </location>
</feature>
<comment type="subcellular location">
    <subcellularLocation>
        <location evidence="1">Nucleus</location>
    </subcellularLocation>
</comment>
<feature type="domain" description="Phosphatase PP2A regulatory subunit A/Splicing factor 3B subunit 1-like HEAT repeat" evidence="10">
    <location>
        <begin position="1007"/>
        <end position="1084"/>
    </location>
</feature>
<dbReference type="GeneID" id="24105905"/>
<evidence type="ECO:0000256" key="8">
    <source>
        <dbReference type="SAM" id="MobiDB-lite"/>
    </source>
</evidence>
<dbReference type="InterPro" id="IPR038737">
    <property type="entry name" value="SF3b_su1-like"/>
</dbReference>
<dbReference type="Pfam" id="PF08920">
    <property type="entry name" value="SF3b1"/>
    <property type="match status" value="1"/>
</dbReference>
<proteinExistence type="inferred from homology"/>